<feature type="transmembrane region" description="Helical" evidence="1">
    <location>
        <begin position="99"/>
        <end position="119"/>
    </location>
</feature>
<sequence length="137" mass="15109">MKKNFLLILVLIPFLAVIFLFPWAPEAQAAIVQCGGRGQAACTFCDFFILIHNAIEFALFNLGPVLVALMIMIGGFYILTGAGNPAQVAKGKNTVQWAILGYVLMMAAWLIVNTIFMVIDLNTSWAGLGKWYEINCY</sequence>
<comment type="caution">
    <text evidence="2">The sequence shown here is derived from an EMBL/GenBank/DDBJ whole genome shotgun (WGS) entry which is preliminary data.</text>
</comment>
<keyword evidence="1" id="KW-0812">Transmembrane</keyword>
<evidence type="ECO:0000313" key="3">
    <source>
        <dbReference type="Proteomes" id="UP000178835"/>
    </source>
</evidence>
<evidence type="ECO:0000256" key="1">
    <source>
        <dbReference type="SAM" id="Phobius"/>
    </source>
</evidence>
<dbReference type="Pfam" id="PF18895">
    <property type="entry name" value="T4SS_pilin"/>
    <property type="match status" value="1"/>
</dbReference>
<feature type="transmembrane region" description="Helical" evidence="1">
    <location>
        <begin position="57"/>
        <end position="79"/>
    </location>
</feature>
<dbReference type="AlphaFoldDB" id="A0A1G2HEP3"/>
<dbReference type="Proteomes" id="UP000178835">
    <property type="component" value="Unassembled WGS sequence"/>
</dbReference>
<dbReference type="InterPro" id="IPR043993">
    <property type="entry name" value="T4SS_pilin"/>
</dbReference>
<gene>
    <name evidence="2" type="ORF">A2919_00420</name>
</gene>
<proteinExistence type="predicted"/>
<keyword evidence="1" id="KW-1133">Transmembrane helix</keyword>
<name>A0A1G2HEP3_9BACT</name>
<organism evidence="2 3">
    <name type="scientific">Candidatus Spechtbacteria bacterium RIFCSPLOWO2_01_FULL_43_12</name>
    <dbReference type="NCBI Taxonomy" id="1802162"/>
    <lineage>
        <taxon>Bacteria</taxon>
        <taxon>Candidatus Spechtiibacteriota</taxon>
    </lineage>
</organism>
<reference evidence="2 3" key="1">
    <citation type="journal article" date="2016" name="Nat. Commun.">
        <title>Thousands of microbial genomes shed light on interconnected biogeochemical processes in an aquifer system.</title>
        <authorList>
            <person name="Anantharaman K."/>
            <person name="Brown C.T."/>
            <person name="Hug L.A."/>
            <person name="Sharon I."/>
            <person name="Castelle C.J."/>
            <person name="Probst A.J."/>
            <person name="Thomas B.C."/>
            <person name="Singh A."/>
            <person name="Wilkins M.J."/>
            <person name="Karaoz U."/>
            <person name="Brodie E.L."/>
            <person name="Williams K.H."/>
            <person name="Hubbard S.S."/>
            <person name="Banfield J.F."/>
        </authorList>
    </citation>
    <scope>NUCLEOTIDE SEQUENCE [LARGE SCALE GENOMIC DNA]</scope>
</reference>
<evidence type="ECO:0000313" key="2">
    <source>
        <dbReference type="EMBL" id="OGZ60957.1"/>
    </source>
</evidence>
<dbReference type="EMBL" id="MHOH01000009">
    <property type="protein sequence ID" value="OGZ60957.1"/>
    <property type="molecule type" value="Genomic_DNA"/>
</dbReference>
<protein>
    <submittedName>
        <fullName evidence="2">Uncharacterized protein</fullName>
    </submittedName>
</protein>
<accession>A0A1G2HEP3</accession>
<keyword evidence="1" id="KW-0472">Membrane</keyword>